<comment type="caution">
    <text evidence="1">The sequence shown here is derived from an EMBL/GenBank/DDBJ whole genome shotgun (WGS) entry which is preliminary data.</text>
</comment>
<gene>
    <name evidence="1" type="ORF">H9964_05890</name>
</gene>
<sequence>MNALIDLKIPLESDLMTTVRLLTGGVCSLVGLGLEESEDCKVCVTESLLLLKHGGCRAAHLTFVREGGVRVTIEGEEAGGEALSSMEEEISVALLEALVQDLTMQKTDAGVSRICFALPCR</sequence>
<dbReference type="Proteomes" id="UP000824102">
    <property type="component" value="Unassembled WGS sequence"/>
</dbReference>
<proteinExistence type="predicted"/>
<reference evidence="1" key="2">
    <citation type="submission" date="2021-04" db="EMBL/GenBank/DDBJ databases">
        <authorList>
            <person name="Gilroy R."/>
        </authorList>
    </citation>
    <scope>NUCLEOTIDE SEQUENCE</scope>
    <source>
        <strain evidence="1">ChiW7-2402</strain>
    </source>
</reference>
<dbReference type="AlphaFoldDB" id="A0A9D2G6B7"/>
<evidence type="ECO:0000313" key="2">
    <source>
        <dbReference type="Proteomes" id="UP000824102"/>
    </source>
</evidence>
<reference evidence="1" key="1">
    <citation type="journal article" date="2021" name="PeerJ">
        <title>Extensive microbial diversity within the chicken gut microbiome revealed by metagenomics and culture.</title>
        <authorList>
            <person name="Gilroy R."/>
            <person name="Ravi A."/>
            <person name="Getino M."/>
            <person name="Pursley I."/>
            <person name="Horton D.L."/>
            <person name="Alikhan N.F."/>
            <person name="Baker D."/>
            <person name="Gharbi K."/>
            <person name="Hall N."/>
            <person name="Watson M."/>
            <person name="Adriaenssens E.M."/>
            <person name="Foster-Nyarko E."/>
            <person name="Jarju S."/>
            <person name="Secka A."/>
            <person name="Antonio M."/>
            <person name="Oren A."/>
            <person name="Chaudhuri R.R."/>
            <person name="La Ragione R."/>
            <person name="Hildebrand F."/>
            <person name="Pallen M.J."/>
        </authorList>
    </citation>
    <scope>NUCLEOTIDE SEQUENCE</scope>
    <source>
        <strain evidence="1">ChiW7-2402</strain>
    </source>
</reference>
<name>A0A9D2G6B7_9FIRM</name>
<dbReference type="EMBL" id="DXBB01000079">
    <property type="protein sequence ID" value="HIZ73091.1"/>
    <property type="molecule type" value="Genomic_DNA"/>
</dbReference>
<protein>
    <submittedName>
        <fullName evidence="1">Uncharacterized protein</fullName>
    </submittedName>
</protein>
<evidence type="ECO:0000313" key="1">
    <source>
        <dbReference type="EMBL" id="HIZ73091.1"/>
    </source>
</evidence>
<organism evidence="1 2">
    <name type="scientific">Candidatus Gallimonas intestinavium</name>
    <dbReference type="NCBI Taxonomy" id="2838603"/>
    <lineage>
        <taxon>Bacteria</taxon>
        <taxon>Bacillati</taxon>
        <taxon>Bacillota</taxon>
        <taxon>Clostridia</taxon>
        <taxon>Candidatus Gallimonas</taxon>
    </lineage>
</organism>
<accession>A0A9D2G6B7</accession>